<feature type="transmembrane region" description="Helical" evidence="1">
    <location>
        <begin position="12"/>
        <end position="33"/>
    </location>
</feature>
<keyword evidence="1" id="KW-1133">Transmembrane helix</keyword>
<evidence type="ECO:0000313" key="2">
    <source>
        <dbReference type="EMBL" id="KHG17575.1"/>
    </source>
</evidence>
<keyword evidence="1" id="KW-0472">Membrane</keyword>
<protein>
    <submittedName>
        <fullName evidence="2">Uncharacterized protein</fullName>
    </submittedName>
</protein>
<reference evidence="3" key="1">
    <citation type="submission" date="2014-09" db="EMBL/GenBank/DDBJ databases">
        <authorList>
            <person name="Mudge J."/>
            <person name="Ramaraj T."/>
            <person name="Lindquist I.E."/>
            <person name="Bharti A.K."/>
            <person name="Sundararajan A."/>
            <person name="Cameron C.T."/>
            <person name="Woodward J.E."/>
            <person name="May G.D."/>
            <person name="Brubaker C."/>
            <person name="Broadhvest J."/>
            <person name="Wilkins T.A."/>
        </authorList>
    </citation>
    <scope>NUCLEOTIDE SEQUENCE</scope>
    <source>
        <strain evidence="3">cv. AKA8401</strain>
    </source>
</reference>
<feature type="transmembrane region" description="Helical" evidence="1">
    <location>
        <begin position="45"/>
        <end position="64"/>
    </location>
</feature>
<accession>A0A0B0NXL0</accession>
<proteinExistence type="predicted"/>
<evidence type="ECO:0000256" key="1">
    <source>
        <dbReference type="SAM" id="Phobius"/>
    </source>
</evidence>
<organism evidence="2 3">
    <name type="scientific">Gossypium arboreum</name>
    <name type="common">Tree cotton</name>
    <name type="synonym">Gossypium nanking</name>
    <dbReference type="NCBI Taxonomy" id="29729"/>
    <lineage>
        <taxon>Eukaryota</taxon>
        <taxon>Viridiplantae</taxon>
        <taxon>Streptophyta</taxon>
        <taxon>Embryophyta</taxon>
        <taxon>Tracheophyta</taxon>
        <taxon>Spermatophyta</taxon>
        <taxon>Magnoliopsida</taxon>
        <taxon>eudicotyledons</taxon>
        <taxon>Gunneridae</taxon>
        <taxon>Pentapetalae</taxon>
        <taxon>rosids</taxon>
        <taxon>malvids</taxon>
        <taxon>Malvales</taxon>
        <taxon>Malvaceae</taxon>
        <taxon>Malvoideae</taxon>
        <taxon>Gossypium</taxon>
    </lineage>
</organism>
<name>A0A0B0NXL0_GOSAR</name>
<dbReference type="EMBL" id="KN408575">
    <property type="protein sequence ID" value="KHG17575.1"/>
    <property type="molecule type" value="Genomic_DNA"/>
</dbReference>
<dbReference type="AlphaFoldDB" id="A0A0B0NXL0"/>
<keyword evidence="3" id="KW-1185">Reference proteome</keyword>
<keyword evidence="1" id="KW-0812">Transmembrane</keyword>
<gene>
    <name evidence="2" type="ORF">F383_00953</name>
</gene>
<sequence length="65" mass="7328">MVKLLLYLFARNLLSLMLTPSLFHFLIVPLNYLEDQQMSEASITLSVEALGIIRFIILNMACIGA</sequence>
<evidence type="ECO:0000313" key="3">
    <source>
        <dbReference type="Proteomes" id="UP000032142"/>
    </source>
</evidence>
<dbReference type="Proteomes" id="UP000032142">
    <property type="component" value="Unassembled WGS sequence"/>
</dbReference>